<feature type="region of interest" description="Disordered" evidence="1">
    <location>
        <begin position="178"/>
        <end position="210"/>
    </location>
</feature>
<proteinExistence type="predicted"/>
<feature type="compositionally biased region" description="Basic residues" evidence="1">
    <location>
        <begin position="192"/>
        <end position="202"/>
    </location>
</feature>
<evidence type="ECO:0000313" key="3">
    <source>
        <dbReference type="Proteomes" id="UP000315783"/>
    </source>
</evidence>
<keyword evidence="3" id="KW-1185">Reference proteome</keyword>
<evidence type="ECO:0000256" key="1">
    <source>
        <dbReference type="SAM" id="MobiDB-lite"/>
    </source>
</evidence>
<sequence>MSALAFFARRCQTHGLLKPKKDQGFKKKIKKRRGPKPSLLFPHWQCPSIHPWSRATTAPACGTGFRRVPTPPARPGPGPSQAGRLVARILDKVTPAPVCARAQRDLAWGGGGGNWPSWLPGTSPNHFTFTFCINSFAVPTSNPLTVYSNSSICAGKFLLELNSKTLIPPVYCFPSTQPSTATSQPLQTHPNPYRKPKLRRHPTNSSQGLH</sequence>
<protein>
    <submittedName>
        <fullName evidence="2">Uncharacterized protein</fullName>
    </submittedName>
</protein>
<name>A0A545UQY0_9HYPO</name>
<comment type="caution">
    <text evidence="2">The sequence shown here is derived from an EMBL/GenBank/DDBJ whole genome shotgun (WGS) entry which is preliminary data.</text>
</comment>
<gene>
    <name evidence="2" type="ORF">IF1G_09451</name>
</gene>
<dbReference type="AlphaFoldDB" id="A0A545UQY0"/>
<reference evidence="2 3" key="1">
    <citation type="journal article" date="2019" name="Appl. Microbiol. Biotechnol.">
        <title>Genome sequence of Isaria javanica and comparative genome analysis insights into family S53 peptidase evolution in fungal entomopathogens.</title>
        <authorList>
            <person name="Lin R."/>
            <person name="Zhang X."/>
            <person name="Xin B."/>
            <person name="Zou M."/>
            <person name="Gao Y."/>
            <person name="Qin F."/>
            <person name="Hu Q."/>
            <person name="Xie B."/>
            <person name="Cheng X."/>
        </authorList>
    </citation>
    <scope>NUCLEOTIDE SEQUENCE [LARGE SCALE GENOMIC DNA]</scope>
    <source>
        <strain evidence="2 3">IJ1G</strain>
    </source>
</reference>
<accession>A0A545UQY0</accession>
<dbReference type="Proteomes" id="UP000315783">
    <property type="component" value="Unassembled WGS sequence"/>
</dbReference>
<evidence type="ECO:0000313" key="2">
    <source>
        <dbReference type="EMBL" id="TQV91866.1"/>
    </source>
</evidence>
<organism evidence="2 3">
    <name type="scientific">Cordyceps javanica</name>
    <dbReference type="NCBI Taxonomy" id="43265"/>
    <lineage>
        <taxon>Eukaryota</taxon>
        <taxon>Fungi</taxon>
        <taxon>Dikarya</taxon>
        <taxon>Ascomycota</taxon>
        <taxon>Pezizomycotina</taxon>
        <taxon>Sordariomycetes</taxon>
        <taxon>Hypocreomycetidae</taxon>
        <taxon>Hypocreales</taxon>
        <taxon>Cordycipitaceae</taxon>
        <taxon>Cordyceps</taxon>
    </lineage>
</organism>
<dbReference type="EMBL" id="SPUK01000017">
    <property type="protein sequence ID" value="TQV91866.1"/>
    <property type="molecule type" value="Genomic_DNA"/>
</dbReference>
<feature type="compositionally biased region" description="Polar residues" evidence="1">
    <location>
        <begin position="178"/>
        <end position="190"/>
    </location>
</feature>